<dbReference type="Proteomes" id="UP000178276">
    <property type="component" value="Unassembled WGS sequence"/>
</dbReference>
<reference evidence="1 2" key="1">
    <citation type="journal article" date="2016" name="Nat. Commun.">
        <title>Thousands of microbial genomes shed light on interconnected biogeochemical processes in an aquifer system.</title>
        <authorList>
            <person name="Anantharaman K."/>
            <person name="Brown C.T."/>
            <person name="Hug L.A."/>
            <person name="Sharon I."/>
            <person name="Castelle C.J."/>
            <person name="Probst A.J."/>
            <person name="Thomas B.C."/>
            <person name="Singh A."/>
            <person name="Wilkins M.J."/>
            <person name="Karaoz U."/>
            <person name="Brodie E.L."/>
            <person name="Williams K.H."/>
            <person name="Hubbard S.S."/>
            <person name="Banfield J.F."/>
        </authorList>
    </citation>
    <scope>NUCLEOTIDE SEQUENCE [LARGE SCALE GENOMIC DNA]</scope>
</reference>
<sequence>MEDVKKMTRANLEILSMVTVLKFRSPVKTDHYKSESCNVFCLDCRWCNEHYEEFYRQEGYHNPDRNYFAGGAKKLASPQNEGERESTLADILDLLKLHDCRRVNLGVHVNCGKYGKRFETPDEEIYFFQQELLKARQALLDYLRGKNCEAQIHMYLLDWEGMHEVKGPAL</sequence>
<name>A0A1F5WEU8_9BACT</name>
<gene>
    <name evidence="1" type="ORF">A2W57_01260</name>
</gene>
<comment type="caution">
    <text evidence="1">The sequence shown here is derived from an EMBL/GenBank/DDBJ whole genome shotgun (WGS) entry which is preliminary data.</text>
</comment>
<evidence type="ECO:0000313" key="2">
    <source>
        <dbReference type="Proteomes" id="UP000178276"/>
    </source>
</evidence>
<dbReference type="AlphaFoldDB" id="A0A1F5WEU8"/>
<evidence type="ECO:0000313" key="1">
    <source>
        <dbReference type="EMBL" id="OGF74127.1"/>
    </source>
</evidence>
<accession>A0A1F5WEU8</accession>
<dbReference type="STRING" id="1798331.A2W57_01260"/>
<protein>
    <submittedName>
        <fullName evidence="1">Uncharacterized protein</fullName>
    </submittedName>
</protein>
<dbReference type="EMBL" id="MFHJ01000016">
    <property type="protein sequence ID" value="OGF74127.1"/>
    <property type="molecule type" value="Genomic_DNA"/>
</dbReference>
<organism evidence="1 2">
    <name type="scientific">Candidatus Giovannonibacteria bacterium RIFCSPHIGHO2_02_43_16</name>
    <dbReference type="NCBI Taxonomy" id="1798331"/>
    <lineage>
        <taxon>Bacteria</taxon>
        <taxon>Candidatus Giovannoniibacteriota</taxon>
    </lineage>
</organism>
<proteinExistence type="predicted"/>